<dbReference type="OrthoDB" id="3711957at2"/>
<keyword evidence="8" id="KW-0811">Translocation</keyword>
<dbReference type="Proteomes" id="UP000321571">
    <property type="component" value="Unassembled WGS sequence"/>
</dbReference>
<dbReference type="SMART" id="SM01323">
    <property type="entry name" value="YajC"/>
    <property type="match status" value="1"/>
</dbReference>
<keyword evidence="6" id="KW-0653">Protein transport</keyword>
<dbReference type="Pfam" id="PF02699">
    <property type="entry name" value="YajC"/>
    <property type="match status" value="1"/>
</dbReference>
<keyword evidence="4" id="KW-1003">Cell membrane</keyword>
<evidence type="ECO:0000256" key="10">
    <source>
        <dbReference type="SAM" id="Phobius"/>
    </source>
</evidence>
<evidence type="ECO:0000256" key="4">
    <source>
        <dbReference type="ARBA" id="ARBA00022475"/>
    </source>
</evidence>
<keyword evidence="7 10" id="KW-1133">Transmembrane helix</keyword>
<comment type="caution">
    <text evidence="11">The sequence shown here is derived from an EMBL/GenBank/DDBJ whole genome shotgun (WGS) entry which is preliminary data.</text>
</comment>
<reference evidence="11 12" key="1">
    <citation type="submission" date="2019-06" db="EMBL/GenBank/DDBJ databases">
        <title>Aeromicrobium sp. nov., isolated from a maize field.</title>
        <authorList>
            <person name="Lin S.-Y."/>
            <person name="Tsai C.-F."/>
            <person name="Young C.-C."/>
        </authorList>
    </citation>
    <scope>NUCLEOTIDE SEQUENCE [LARGE SCALE GENOMIC DNA]</scope>
    <source>
        <strain evidence="11 12">CC-CFT486</strain>
    </source>
</reference>
<gene>
    <name evidence="11" type="primary">yajC</name>
    <name evidence="11" type="ORF">FHP06_01580</name>
</gene>
<proteinExistence type="inferred from homology"/>
<evidence type="ECO:0000256" key="2">
    <source>
        <dbReference type="ARBA" id="ARBA00006742"/>
    </source>
</evidence>
<evidence type="ECO:0000256" key="1">
    <source>
        <dbReference type="ARBA" id="ARBA00004162"/>
    </source>
</evidence>
<evidence type="ECO:0000313" key="11">
    <source>
        <dbReference type="EMBL" id="TXL62956.1"/>
    </source>
</evidence>
<dbReference type="InterPro" id="IPR003849">
    <property type="entry name" value="Preprotein_translocase_YajC"/>
</dbReference>
<evidence type="ECO:0000313" key="12">
    <source>
        <dbReference type="Proteomes" id="UP000321571"/>
    </source>
</evidence>
<keyword evidence="12" id="KW-1185">Reference proteome</keyword>
<evidence type="ECO:0000256" key="7">
    <source>
        <dbReference type="ARBA" id="ARBA00022989"/>
    </source>
</evidence>
<accession>A0A5C8NP92</accession>
<dbReference type="GO" id="GO:0015031">
    <property type="term" value="P:protein transport"/>
    <property type="evidence" value="ECO:0007669"/>
    <property type="project" value="UniProtKB-KW"/>
</dbReference>
<dbReference type="EMBL" id="VDUX01000001">
    <property type="protein sequence ID" value="TXL62956.1"/>
    <property type="molecule type" value="Genomic_DNA"/>
</dbReference>
<dbReference type="GO" id="GO:0005886">
    <property type="term" value="C:plasma membrane"/>
    <property type="evidence" value="ECO:0007669"/>
    <property type="project" value="UniProtKB-SubCell"/>
</dbReference>
<feature type="transmembrane region" description="Helical" evidence="10">
    <location>
        <begin position="12"/>
        <end position="31"/>
    </location>
</feature>
<evidence type="ECO:0000256" key="6">
    <source>
        <dbReference type="ARBA" id="ARBA00022927"/>
    </source>
</evidence>
<dbReference type="NCBIfam" id="TIGR00739">
    <property type="entry name" value="yajC"/>
    <property type="match status" value="1"/>
</dbReference>
<protein>
    <submittedName>
        <fullName evidence="11">Preprotein translocase subunit YajC</fullName>
    </submittedName>
</protein>
<keyword evidence="5 10" id="KW-0812">Transmembrane</keyword>
<dbReference type="PANTHER" id="PTHR33909">
    <property type="entry name" value="SEC TRANSLOCON ACCESSORY COMPLEX SUBUNIT YAJC"/>
    <property type="match status" value="1"/>
</dbReference>
<comment type="subcellular location">
    <subcellularLocation>
        <location evidence="1">Cell membrane</location>
        <topology evidence="1">Single-pass membrane protein</topology>
    </subcellularLocation>
</comment>
<evidence type="ECO:0000256" key="5">
    <source>
        <dbReference type="ARBA" id="ARBA00022692"/>
    </source>
</evidence>
<name>A0A5C8NP92_9ACTN</name>
<sequence length="106" mass="11616">MPNVFGVLTVSNWVEFLPLALIILVFYLLVLRPARNRQKDFMATQDSLESGKRVMLASGIFGDVASVRDDEVDLVIAPNVTVTVARQAVARVVTPEVAPTDEESTD</sequence>
<comment type="similarity">
    <text evidence="2">Belongs to the YajC family.</text>
</comment>
<evidence type="ECO:0000256" key="9">
    <source>
        <dbReference type="ARBA" id="ARBA00023136"/>
    </source>
</evidence>
<evidence type="ECO:0000256" key="3">
    <source>
        <dbReference type="ARBA" id="ARBA00022448"/>
    </source>
</evidence>
<keyword evidence="3" id="KW-0813">Transport</keyword>
<keyword evidence="9 10" id="KW-0472">Membrane</keyword>
<dbReference type="PANTHER" id="PTHR33909:SF1">
    <property type="entry name" value="SEC TRANSLOCON ACCESSORY COMPLEX SUBUNIT YAJC"/>
    <property type="match status" value="1"/>
</dbReference>
<evidence type="ECO:0000256" key="8">
    <source>
        <dbReference type="ARBA" id="ARBA00023010"/>
    </source>
</evidence>
<organism evidence="11 12">
    <name type="scientific">Aeromicrobium terrae</name>
    <dbReference type="NCBI Taxonomy" id="2498846"/>
    <lineage>
        <taxon>Bacteria</taxon>
        <taxon>Bacillati</taxon>
        <taxon>Actinomycetota</taxon>
        <taxon>Actinomycetes</taxon>
        <taxon>Propionibacteriales</taxon>
        <taxon>Nocardioidaceae</taxon>
        <taxon>Aeromicrobium</taxon>
    </lineage>
</organism>
<dbReference type="AlphaFoldDB" id="A0A5C8NP92"/>
<dbReference type="PRINTS" id="PR01853">
    <property type="entry name" value="YAJCTRNLCASE"/>
</dbReference>